<organism evidence="1 2">
    <name type="scientific">Acidianus manzaensis</name>
    <dbReference type="NCBI Taxonomy" id="282676"/>
    <lineage>
        <taxon>Archaea</taxon>
        <taxon>Thermoproteota</taxon>
        <taxon>Thermoprotei</taxon>
        <taxon>Sulfolobales</taxon>
        <taxon>Sulfolobaceae</taxon>
        <taxon>Acidianus</taxon>
    </lineage>
</organism>
<sequence length="951" mass="104580">MDLSSKKKIAAGLVILYAVSLAIFLPTLFQASSNTLITNVINPFNGGNYLWGRMSGIIESNGPISTVNLTYVVPFNLTLPLLVYNEAIANSTGTYYYNTTGFDYLYKHYKIMLPENGSVVNVTAKFFARTTENIINSTLSPYKTNTTKGVYYEMFNTTPPTPFHYSYGTFTAVSETVPNGMYANASAEFSNFNFVAQYLPFNTTLNLSVYATPNIIGIKGHVHFIFKVELRANKTVSSPVEYITYASFYLNNSFISSLQAITTQIPGASSATSPATVQFTTTYQNYILLVGLGLWSNVTTVYVQGISPLTNNGSFRAVVIPPQMTIQTPPFSTTNDPYMVENVTIYAPDDMLNWTSVIPAAGKWNPYSTINQPYTNGPWDYSGNGLTVSLMVGGVTVASEVMNDSLALYADSNVPYGYAYHVSIEFLLSSNDMIMSNGNLIYVFINPSQLANAQIQLLYNDSDYAVQYLFSPVHGNYVVKTTNIMVYTPELYMPTAEPLSTSYFQGQLIDYDYGYDYLVPYVNNATDTVELMHISGDSELVMGITSTHANATLSIYYPNTPIGSLETTIGTIQSVYVKFANGTMERIYLGNSNITTLFTGVTMPQMSPMPPFWNYSFVVSIPGLESILHITPTQALSVLNNSYIIISYYDMVSGQTVTNMTKLYSSTVSLTVGVANDHNFYYAPATPFEDIAVPGDQIFYLVNVNNTLPVTVTLTDASLGATSPSAILSLNTTSIAITYINETGQMVSVTVPNITLTETAPGSGIFTGIFYITLVNSKDQLVPTGYPLNFTYIAVNGVPTKLPVFYIMNTTHPRMYINVTAAGVSAFNYYQLGEIANVMENITPVTYNPIDGELSTTVGSMISGYYYSGYIVLTIYTNQSGHAVYTYEQYFNLSSSSPRFVVAFDLLPLSSILTGHTYYIKMEAIVVPLSYEPDTTIGTQGIVFEGEFYFA</sequence>
<protein>
    <submittedName>
        <fullName evidence="1">Uncharacterized protein</fullName>
    </submittedName>
</protein>
<keyword evidence="2" id="KW-1185">Reference proteome</keyword>
<dbReference type="EMBL" id="CP020477">
    <property type="protein sequence ID" value="ARM75176.1"/>
    <property type="molecule type" value="Genomic_DNA"/>
</dbReference>
<reference evidence="1 2" key="1">
    <citation type="submission" date="2017-03" db="EMBL/GenBank/DDBJ databases">
        <title>Sulfur activation and transportation mechanism of thermophilic Archaea Acidianus manzaensis YN-25.</title>
        <authorList>
            <person name="Ma Y."/>
            <person name="Yang Y."/>
            <person name="Xia J."/>
        </authorList>
    </citation>
    <scope>NUCLEOTIDE SEQUENCE [LARGE SCALE GENOMIC DNA]</scope>
    <source>
        <strain evidence="1 2">YN-25</strain>
    </source>
</reference>
<evidence type="ECO:0000313" key="2">
    <source>
        <dbReference type="Proteomes" id="UP000193404"/>
    </source>
</evidence>
<proteinExistence type="predicted"/>
<dbReference type="KEGG" id="aman:B6F84_03425"/>
<evidence type="ECO:0000313" key="1">
    <source>
        <dbReference type="EMBL" id="ARM75176.1"/>
    </source>
</evidence>
<dbReference type="RefSeq" id="WP_148690935.1">
    <property type="nucleotide sequence ID" value="NZ_CP020477.1"/>
</dbReference>
<name>A0A1W6JY25_9CREN</name>
<gene>
    <name evidence="1" type="ORF">B6F84_03425</name>
</gene>
<dbReference type="OrthoDB" id="41909at2157"/>
<dbReference type="Proteomes" id="UP000193404">
    <property type="component" value="Chromosome"/>
</dbReference>
<dbReference type="STRING" id="282676.B6F84_03425"/>
<dbReference type="AlphaFoldDB" id="A0A1W6JY25"/>
<accession>A0A1W6JY25</accession>
<dbReference type="GeneID" id="41589939"/>